<dbReference type="SUPFAM" id="SSF51905">
    <property type="entry name" value="FAD/NAD(P)-binding domain"/>
    <property type="match status" value="1"/>
</dbReference>
<dbReference type="Gene3D" id="3.50.50.60">
    <property type="entry name" value="FAD/NAD(P)-binding domain"/>
    <property type="match status" value="2"/>
</dbReference>
<accession>W4L9D6</accession>
<name>W4L9D6_ENTF1</name>
<evidence type="ECO:0000313" key="2">
    <source>
        <dbReference type="EMBL" id="ETW94275.1"/>
    </source>
</evidence>
<dbReference type="Pfam" id="PF13450">
    <property type="entry name" value="NAD_binding_8"/>
    <property type="match status" value="1"/>
</dbReference>
<dbReference type="InterPro" id="IPR036188">
    <property type="entry name" value="FAD/NAD-bd_sf"/>
</dbReference>
<dbReference type="SUPFAM" id="SSF54373">
    <property type="entry name" value="FAD-linked reductases, C-terminal domain"/>
    <property type="match status" value="1"/>
</dbReference>
<dbReference type="PANTHER" id="PTHR42923">
    <property type="entry name" value="PROTOPORPHYRINOGEN OXIDASE"/>
    <property type="match status" value="1"/>
</dbReference>
<feature type="domain" description="Amine oxidase" evidence="1">
    <location>
        <begin position="113"/>
        <end position="358"/>
    </location>
</feature>
<dbReference type="Proteomes" id="UP000019141">
    <property type="component" value="Unassembled WGS sequence"/>
</dbReference>
<dbReference type="AlphaFoldDB" id="W4L9D6"/>
<proteinExistence type="predicted"/>
<dbReference type="EMBL" id="AZHW01001090">
    <property type="protein sequence ID" value="ETW94275.1"/>
    <property type="molecule type" value="Genomic_DNA"/>
</dbReference>
<dbReference type="Pfam" id="PF01593">
    <property type="entry name" value="Amino_oxidase"/>
    <property type="match status" value="1"/>
</dbReference>
<organism evidence="2 3">
    <name type="scientific">Entotheonella factor</name>
    <dbReference type="NCBI Taxonomy" id="1429438"/>
    <lineage>
        <taxon>Bacteria</taxon>
        <taxon>Pseudomonadati</taxon>
        <taxon>Nitrospinota/Tectimicrobiota group</taxon>
        <taxon>Candidatus Tectimicrobiota</taxon>
        <taxon>Candidatus Entotheonellia</taxon>
        <taxon>Candidatus Entotheonellales</taxon>
        <taxon>Candidatus Entotheonellaceae</taxon>
        <taxon>Candidatus Entotheonella</taxon>
    </lineage>
</organism>
<dbReference type="PATRIC" id="fig|1429438.4.peg.6696"/>
<keyword evidence="3" id="KW-1185">Reference proteome</keyword>
<dbReference type="HOGENOM" id="CLU_009629_3_0_7"/>
<dbReference type="GO" id="GO:0016491">
    <property type="term" value="F:oxidoreductase activity"/>
    <property type="evidence" value="ECO:0007669"/>
    <property type="project" value="InterPro"/>
</dbReference>
<gene>
    <name evidence="2" type="ORF">ETSY1_35580</name>
</gene>
<dbReference type="InterPro" id="IPR002937">
    <property type="entry name" value="Amino_oxidase"/>
</dbReference>
<evidence type="ECO:0000313" key="3">
    <source>
        <dbReference type="Proteomes" id="UP000019141"/>
    </source>
</evidence>
<sequence length="363" mass="38248">METVVIIGGGLAGLTAALCLSAKHHVTLLEASSRLGGQILTEHCDGFVIERGAEGFVARSEAVPQIAAELGMPPDSLIGQSVLASYGYRDGNLIALAPGEAAAFLGFQVPKDDLGKGIRTLRHGMGSLIDAFEDGLRQRPVELRTSTAISAVTTASPDGVTLRLENGETMMANALVVATNARNSAALLAPIVPEAEAIRDAPAMSSVTVELAFDREAIDHPLDGTGFVVATGEQQDGLRACTFTTSKFIDRAPPGHVSLRAFFRPTPQDLSDLDDAAWTERAHATIRRILPLEGEAWQSWVTRWDRALPVFNPAHKDAMQALEQALASHPIVLAGSAFHGSGIDAAVRSGMAAAQAVLDTSHP</sequence>
<comment type="caution">
    <text evidence="2">The sequence shown here is derived from an EMBL/GenBank/DDBJ whole genome shotgun (WGS) entry which is preliminary data.</text>
</comment>
<protein>
    <recommendedName>
        <fullName evidence="1">Amine oxidase domain-containing protein</fullName>
    </recommendedName>
</protein>
<dbReference type="PANTHER" id="PTHR42923:SF3">
    <property type="entry name" value="PROTOPORPHYRINOGEN OXIDASE"/>
    <property type="match status" value="1"/>
</dbReference>
<reference evidence="2 3" key="1">
    <citation type="journal article" date="2014" name="Nature">
        <title>An environmental bacterial taxon with a large and distinct metabolic repertoire.</title>
        <authorList>
            <person name="Wilson M.C."/>
            <person name="Mori T."/>
            <person name="Ruckert C."/>
            <person name="Uria A.R."/>
            <person name="Helf M.J."/>
            <person name="Takada K."/>
            <person name="Gernert C."/>
            <person name="Steffens U.A."/>
            <person name="Heycke N."/>
            <person name="Schmitt S."/>
            <person name="Rinke C."/>
            <person name="Helfrich E.J."/>
            <person name="Brachmann A.O."/>
            <person name="Gurgui C."/>
            <person name="Wakimoto T."/>
            <person name="Kracht M."/>
            <person name="Crusemann M."/>
            <person name="Hentschel U."/>
            <person name="Abe I."/>
            <person name="Matsunaga S."/>
            <person name="Kalinowski J."/>
            <person name="Takeyama H."/>
            <person name="Piel J."/>
        </authorList>
    </citation>
    <scope>NUCLEOTIDE SEQUENCE [LARGE SCALE GENOMIC DNA]</scope>
    <source>
        <strain evidence="3">TSY1</strain>
    </source>
</reference>
<evidence type="ECO:0000259" key="1">
    <source>
        <dbReference type="Pfam" id="PF01593"/>
    </source>
</evidence>
<dbReference type="InterPro" id="IPR050464">
    <property type="entry name" value="Zeta_carotene_desat/Oxidored"/>
</dbReference>